<protein>
    <recommendedName>
        <fullName evidence="2">NTF2-like domain-containing protein</fullName>
    </recommendedName>
</protein>
<dbReference type="AlphaFoldDB" id="A0AAN7T1S0"/>
<proteinExistence type="predicted"/>
<feature type="chain" id="PRO_5043043816" description="NTF2-like domain-containing protein" evidence="1">
    <location>
        <begin position="19"/>
        <end position="181"/>
    </location>
</feature>
<dbReference type="Proteomes" id="UP001309876">
    <property type="component" value="Unassembled WGS sequence"/>
</dbReference>
<dbReference type="Pfam" id="PF26534">
    <property type="entry name" value="NTF2_7"/>
    <property type="match status" value="1"/>
</dbReference>
<accession>A0AAN7T1S0</accession>
<dbReference type="InterPro" id="IPR058645">
    <property type="entry name" value="NTF2-like_dom_7"/>
</dbReference>
<reference evidence="3 4" key="1">
    <citation type="submission" date="2023-08" db="EMBL/GenBank/DDBJ databases">
        <title>Black Yeasts Isolated from many extreme environments.</title>
        <authorList>
            <person name="Coleine C."/>
            <person name="Stajich J.E."/>
            <person name="Selbmann L."/>
        </authorList>
    </citation>
    <scope>NUCLEOTIDE SEQUENCE [LARGE SCALE GENOMIC DNA]</scope>
    <source>
        <strain evidence="3 4">CCFEE 5910</strain>
    </source>
</reference>
<keyword evidence="1" id="KW-0732">Signal</keyword>
<evidence type="ECO:0000259" key="2">
    <source>
        <dbReference type="Pfam" id="PF26534"/>
    </source>
</evidence>
<dbReference type="EMBL" id="JAVRRJ010000002">
    <property type="protein sequence ID" value="KAK5087801.1"/>
    <property type="molecule type" value="Genomic_DNA"/>
</dbReference>
<evidence type="ECO:0000313" key="3">
    <source>
        <dbReference type="EMBL" id="KAK5087801.1"/>
    </source>
</evidence>
<feature type="signal peptide" evidence="1">
    <location>
        <begin position="1"/>
        <end position="18"/>
    </location>
</feature>
<evidence type="ECO:0000256" key="1">
    <source>
        <dbReference type="SAM" id="SignalP"/>
    </source>
</evidence>
<keyword evidence="4" id="KW-1185">Reference proteome</keyword>
<name>A0AAN7T1S0_9EURO</name>
<evidence type="ECO:0000313" key="4">
    <source>
        <dbReference type="Proteomes" id="UP001309876"/>
    </source>
</evidence>
<gene>
    <name evidence="3" type="ORF">LTR05_002016</name>
</gene>
<sequence>MLGSIFMTAPLLLASALAAPGWGNWGQNWGPKGPAVPCLNDAEVSAIVADYTYLLRFPQGANFTSIANARLSDKFFVSSDSINTLAGIPLGVNAYPSKQAFIGGQATTPAIPQLATLGYFYTCDQIAWRWNATAIGSGKYEVKGIITFDVNATTNQINAVYSEFNSAAWLSNIGNPECQKK</sequence>
<feature type="domain" description="NTF2-like" evidence="2">
    <location>
        <begin position="38"/>
        <end position="175"/>
    </location>
</feature>
<comment type="caution">
    <text evidence="3">The sequence shown here is derived from an EMBL/GenBank/DDBJ whole genome shotgun (WGS) entry which is preliminary data.</text>
</comment>
<organism evidence="3 4">
    <name type="scientific">Lithohypha guttulata</name>
    <dbReference type="NCBI Taxonomy" id="1690604"/>
    <lineage>
        <taxon>Eukaryota</taxon>
        <taxon>Fungi</taxon>
        <taxon>Dikarya</taxon>
        <taxon>Ascomycota</taxon>
        <taxon>Pezizomycotina</taxon>
        <taxon>Eurotiomycetes</taxon>
        <taxon>Chaetothyriomycetidae</taxon>
        <taxon>Chaetothyriales</taxon>
        <taxon>Trichomeriaceae</taxon>
        <taxon>Lithohypha</taxon>
    </lineage>
</organism>